<organism evidence="6 7">
    <name type="scientific">Treponema bryantii</name>
    <dbReference type="NCBI Taxonomy" id="163"/>
    <lineage>
        <taxon>Bacteria</taxon>
        <taxon>Pseudomonadati</taxon>
        <taxon>Spirochaetota</taxon>
        <taxon>Spirochaetia</taxon>
        <taxon>Spirochaetales</taxon>
        <taxon>Treponemataceae</taxon>
        <taxon>Treponema</taxon>
    </lineage>
</organism>
<evidence type="ECO:0000256" key="3">
    <source>
        <dbReference type="ARBA" id="ARBA00023239"/>
    </source>
</evidence>
<evidence type="ECO:0000256" key="1">
    <source>
        <dbReference type="ARBA" id="ARBA00009798"/>
    </source>
</evidence>
<dbReference type="InterPro" id="IPR007214">
    <property type="entry name" value="YbaK/aa-tRNA-synth-assoc-dom"/>
</dbReference>
<sequence length="162" mass="17813">MLMKKTNAMRILDGLGIEYEAAEYEDDGEHELARGAAGRMAEKLGVAPETVFKTIVMRTETKEICVFCQSAVSEINLKKARQAAGCKEIGPVKPEELLGLTGYIRGGCTPLGMKKKFRTFIDETIILHDRVCISGGQRGVQIKIKPDDLIRATEATVVDLEL</sequence>
<dbReference type="InterPro" id="IPR004369">
    <property type="entry name" value="Prolyl-tRNA_editing_YbaK/EbsC"/>
</dbReference>
<dbReference type="Pfam" id="PF04073">
    <property type="entry name" value="tRNA_edit"/>
    <property type="match status" value="1"/>
</dbReference>
<dbReference type="EC" id="4.2.-.-" evidence="4"/>
<keyword evidence="2 4" id="KW-0648">Protein biosynthesis</keyword>
<dbReference type="NCBIfam" id="TIGR00011">
    <property type="entry name" value="YbaK_EbsC"/>
    <property type="match status" value="1"/>
</dbReference>
<name>A0A1I3LEV0_9SPIR</name>
<comment type="similarity">
    <text evidence="1 4">Belongs to the prolyl-tRNA editing family. YbaK/EbsC subfamily.</text>
</comment>
<dbReference type="CDD" id="cd00002">
    <property type="entry name" value="YbaK_deacylase"/>
    <property type="match status" value="1"/>
</dbReference>
<evidence type="ECO:0000259" key="5">
    <source>
        <dbReference type="Pfam" id="PF04073"/>
    </source>
</evidence>
<dbReference type="PANTHER" id="PTHR30411">
    <property type="entry name" value="CYTOPLASMIC PROTEIN"/>
    <property type="match status" value="1"/>
</dbReference>
<evidence type="ECO:0000256" key="2">
    <source>
        <dbReference type="ARBA" id="ARBA00022917"/>
    </source>
</evidence>
<dbReference type="Gene3D" id="3.90.960.10">
    <property type="entry name" value="YbaK/aminoacyl-tRNA synthetase-associated domain"/>
    <property type="match status" value="1"/>
</dbReference>
<keyword evidence="3 4" id="KW-0456">Lyase</keyword>
<keyword evidence="7" id="KW-1185">Reference proteome</keyword>
<dbReference type="EMBL" id="FORI01000006">
    <property type="protein sequence ID" value="SFI82915.1"/>
    <property type="molecule type" value="Genomic_DNA"/>
</dbReference>
<dbReference type="PANTHER" id="PTHR30411:SF0">
    <property type="entry name" value="CYS-TRNA(PRO)_CYS-TRNA(CYS) DEACYLASE YBAK"/>
    <property type="match status" value="1"/>
</dbReference>
<evidence type="ECO:0000313" key="6">
    <source>
        <dbReference type="EMBL" id="SFI82915.1"/>
    </source>
</evidence>
<dbReference type="InterPro" id="IPR036754">
    <property type="entry name" value="YbaK/aa-tRNA-synt-asso_dom_sf"/>
</dbReference>
<protein>
    <recommendedName>
        <fullName evidence="4">Cys-tRNA(Pro)/Cys-tRNA(Cys) deacylase</fullName>
        <ecNumber evidence="4">4.2.-.-</ecNumber>
    </recommendedName>
</protein>
<dbReference type="Proteomes" id="UP000182737">
    <property type="component" value="Unassembled WGS sequence"/>
</dbReference>
<reference evidence="7" key="1">
    <citation type="submission" date="2016-10" db="EMBL/GenBank/DDBJ databases">
        <authorList>
            <person name="Varghese N."/>
            <person name="Submissions S."/>
        </authorList>
    </citation>
    <scope>NUCLEOTIDE SEQUENCE [LARGE SCALE GENOMIC DNA]</scope>
    <source>
        <strain evidence="7">XBD1002</strain>
    </source>
</reference>
<dbReference type="AlphaFoldDB" id="A0A1I3LEV0"/>
<dbReference type="PIRSF" id="PIRSF006181">
    <property type="entry name" value="EbsC_YbaK"/>
    <property type="match status" value="1"/>
</dbReference>
<gene>
    <name evidence="6" type="ORF">SAMN04487775_106225</name>
</gene>
<dbReference type="GO" id="GO:0016829">
    <property type="term" value="F:lyase activity"/>
    <property type="evidence" value="ECO:0007669"/>
    <property type="project" value="UniProtKB-KW"/>
</dbReference>
<dbReference type="GO" id="GO:0002161">
    <property type="term" value="F:aminoacyl-tRNA deacylase activity"/>
    <property type="evidence" value="ECO:0007669"/>
    <property type="project" value="InterPro"/>
</dbReference>
<proteinExistence type="inferred from homology"/>
<dbReference type="GO" id="GO:0006412">
    <property type="term" value="P:translation"/>
    <property type="evidence" value="ECO:0007669"/>
    <property type="project" value="UniProtKB-KW"/>
</dbReference>
<evidence type="ECO:0000313" key="7">
    <source>
        <dbReference type="Proteomes" id="UP000182737"/>
    </source>
</evidence>
<dbReference type="SUPFAM" id="SSF55826">
    <property type="entry name" value="YbaK/ProRS associated domain"/>
    <property type="match status" value="1"/>
</dbReference>
<evidence type="ECO:0000256" key="4">
    <source>
        <dbReference type="PIRNR" id="PIRNR006181"/>
    </source>
</evidence>
<feature type="domain" description="YbaK/aminoacyl-tRNA synthetase-associated" evidence="5">
    <location>
        <begin position="38"/>
        <end position="151"/>
    </location>
</feature>
<accession>A0A1I3LEV0</accession>